<dbReference type="GO" id="GO:0044550">
    <property type="term" value="P:secondary metabolite biosynthetic process"/>
    <property type="evidence" value="ECO:0007669"/>
    <property type="project" value="TreeGrafter"/>
</dbReference>
<dbReference type="EMBL" id="NPHW01005625">
    <property type="protein sequence ID" value="OXV06551.1"/>
    <property type="molecule type" value="Genomic_DNA"/>
</dbReference>
<keyword evidence="2" id="KW-0597">Phosphoprotein</keyword>
<feature type="domain" description="Carrier" evidence="3">
    <location>
        <begin position="297"/>
        <end position="372"/>
    </location>
</feature>
<dbReference type="SMART" id="SM00822">
    <property type="entry name" value="PKS_KR"/>
    <property type="match status" value="1"/>
</dbReference>
<dbReference type="InterPro" id="IPR020806">
    <property type="entry name" value="PKS_PP-bd"/>
</dbReference>
<dbReference type="SUPFAM" id="SSF51735">
    <property type="entry name" value="NAD(P)-binding Rossmann-fold domains"/>
    <property type="match status" value="1"/>
</dbReference>
<gene>
    <name evidence="4" type="ORF">Egran_05681</name>
</gene>
<evidence type="ECO:0000313" key="4">
    <source>
        <dbReference type="EMBL" id="OXV06551.1"/>
    </source>
</evidence>
<keyword evidence="1" id="KW-0596">Phosphopantetheine</keyword>
<dbReference type="Proteomes" id="UP000243515">
    <property type="component" value="Unassembled WGS sequence"/>
</dbReference>
<evidence type="ECO:0000259" key="3">
    <source>
        <dbReference type="PROSITE" id="PS50075"/>
    </source>
</evidence>
<dbReference type="PANTHER" id="PTHR43775:SF29">
    <property type="entry name" value="ASPERFURANONE POLYKETIDE SYNTHASE AFOG-RELATED"/>
    <property type="match status" value="1"/>
</dbReference>
<comment type="caution">
    <text evidence="4">The sequence shown here is derived from an EMBL/GenBank/DDBJ whole genome shotgun (WGS) entry which is preliminary data.</text>
</comment>
<evidence type="ECO:0000256" key="2">
    <source>
        <dbReference type="ARBA" id="ARBA00022553"/>
    </source>
</evidence>
<dbReference type="SUPFAM" id="SSF47336">
    <property type="entry name" value="ACP-like"/>
    <property type="match status" value="1"/>
</dbReference>
<dbReference type="GO" id="GO:0031177">
    <property type="term" value="F:phosphopantetheine binding"/>
    <property type="evidence" value="ECO:0007669"/>
    <property type="project" value="InterPro"/>
</dbReference>
<dbReference type="InterPro" id="IPR013968">
    <property type="entry name" value="PKS_KR"/>
</dbReference>
<dbReference type="OrthoDB" id="329835at2759"/>
<dbReference type="InterPro" id="IPR050091">
    <property type="entry name" value="PKS_NRPS_Biosynth_Enz"/>
</dbReference>
<proteinExistence type="predicted"/>
<dbReference type="Gene3D" id="3.40.50.720">
    <property type="entry name" value="NAD(P)-binding Rossmann-like Domain"/>
    <property type="match status" value="1"/>
</dbReference>
<dbReference type="GO" id="GO:0004312">
    <property type="term" value="F:fatty acid synthase activity"/>
    <property type="evidence" value="ECO:0007669"/>
    <property type="project" value="TreeGrafter"/>
</dbReference>
<dbReference type="GO" id="GO:0006633">
    <property type="term" value="P:fatty acid biosynthetic process"/>
    <property type="evidence" value="ECO:0007669"/>
    <property type="project" value="TreeGrafter"/>
</dbReference>
<reference evidence="4 5" key="1">
    <citation type="journal article" date="2015" name="Environ. Microbiol.">
        <title>Metagenome sequence of Elaphomyces granulatus from sporocarp tissue reveals Ascomycota ectomycorrhizal fingerprints of genome expansion and a Proteobacteria-rich microbiome.</title>
        <authorList>
            <person name="Quandt C.A."/>
            <person name="Kohler A."/>
            <person name="Hesse C.N."/>
            <person name="Sharpton T.J."/>
            <person name="Martin F."/>
            <person name="Spatafora J.W."/>
        </authorList>
    </citation>
    <scope>NUCLEOTIDE SEQUENCE [LARGE SCALE GENOMIC DNA]</scope>
    <source>
        <strain evidence="4 5">OSC145934</strain>
    </source>
</reference>
<evidence type="ECO:0000313" key="5">
    <source>
        <dbReference type="Proteomes" id="UP000243515"/>
    </source>
</evidence>
<dbReference type="PROSITE" id="PS50075">
    <property type="entry name" value="CARRIER"/>
    <property type="match status" value="1"/>
</dbReference>
<evidence type="ECO:0000256" key="1">
    <source>
        <dbReference type="ARBA" id="ARBA00022450"/>
    </source>
</evidence>
<dbReference type="InterPro" id="IPR009081">
    <property type="entry name" value="PP-bd_ACP"/>
</dbReference>
<keyword evidence="5" id="KW-1185">Reference proteome</keyword>
<name>A0A232LQW0_9EURO</name>
<dbReference type="SMART" id="SM00823">
    <property type="entry name" value="PKS_PP"/>
    <property type="match status" value="1"/>
</dbReference>
<dbReference type="Gene3D" id="1.10.1200.10">
    <property type="entry name" value="ACP-like"/>
    <property type="match status" value="1"/>
</dbReference>
<sequence>MLDPKATYVIAGGLGGLGRSIARWMVGRNAKNLILLSRSGASNDTAREFLAELTKQGVRAEAPRCDVTDEGVMRAVFEGLSDMPPIKGCIQGSMVRRDELFENMSFDSYNTGAACKTFGSWNLHTTLPKGMDFFIFLSSASGLVGLRGQTNYNAGNTFEDALARFRIANGEKAVSLDLGAMIDDGLLAETPELLKRVLAYGALNPVSRQQFYAILDYFCNPSLPILKPSESQAVIGLGTGGGPGLDGVDLSRYPLFSHMLHAAKTPEAGADGSGAQDAISNRQLVAESASLIEAGNAIVEALVRKLSKSLSSMQNADAVDIHKPLHRYGVDSLLAVELRNWIMREFQAEVAVFETMGGSTFSSLGLLIAQRSGVKHPLWNV</sequence>
<dbReference type="PROSITE" id="PS00012">
    <property type="entry name" value="PHOSPHOPANTETHEINE"/>
    <property type="match status" value="1"/>
</dbReference>
<organism evidence="4 5">
    <name type="scientific">Elaphomyces granulatus</name>
    <dbReference type="NCBI Taxonomy" id="519963"/>
    <lineage>
        <taxon>Eukaryota</taxon>
        <taxon>Fungi</taxon>
        <taxon>Dikarya</taxon>
        <taxon>Ascomycota</taxon>
        <taxon>Pezizomycotina</taxon>
        <taxon>Eurotiomycetes</taxon>
        <taxon>Eurotiomycetidae</taxon>
        <taxon>Eurotiales</taxon>
        <taxon>Elaphomycetaceae</taxon>
        <taxon>Elaphomyces</taxon>
    </lineage>
</organism>
<protein>
    <recommendedName>
        <fullName evidence="3">Carrier domain-containing protein</fullName>
    </recommendedName>
</protein>
<dbReference type="InterPro" id="IPR006162">
    <property type="entry name" value="Ppantetheine_attach_site"/>
</dbReference>
<dbReference type="InterPro" id="IPR036736">
    <property type="entry name" value="ACP-like_sf"/>
</dbReference>
<accession>A0A232LQW0</accession>
<dbReference type="Pfam" id="PF23297">
    <property type="entry name" value="ACP_SdgA_C"/>
    <property type="match status" value="1"/>
</dbReference>
<dbReference type="AlphaFoldDB" id="A0A232LQW0"/>
<dbReference type="InterPro" id="IPR057326">
    <property type="entry name" value="KR_dom"/>
</dbReference>
<dbReference type="PANTHER" id="PTHR43775">
    <property type="entry name" value="FATTY ACID SYNTHASE"/>
    <property type="match status" value="1"/>
</dbReference>
<dbReference type="InterPro" id="IPR036291">
    <property type="entry name" value="NAD(P)-bd_dom_sf"/>
</dbReference>
<dbReference type="Pfam" id="PF08659">
    <property type="entry name" value="KR"/>
    <property type="match status" value="1"/>
</dbReference>